<protein>
    <submittedName>
        <fullName evidence="6">CYFA0S05e03862g1_1</fullName>
    </submittedName>
</protein>
<dbReference type="InterPro" id="IPR053016">
    <property type="entry name" value="CTF18-RFC_complex"/>
</dbReference>
<accession>A0A061AT21</accession>
<comment type="subcellular location">
    <subcellularLocation>
        <location evidence="1">Nucleus</location>
    </subcellularLocation>
</comment>
<comment type="similarity">
    <text evidence="3">Belongs to the activator 1 small subunits family. CTF18 subfamily.</text>
</comment>
<dbReference type="SUPFAM" id="SSF52540">
    <property type="entry name" value="P-loop containing nucleoside triphosphate hydrolases"/>
    <property type="match status" value="1"/>
</dbReference>
<dbReference type="GO" id="GO:0005634">
    <property type="term" value="C:nucleus"/>
    <property type="evidence" value="ECO:0007669"/>
    <property type="project" value="UniProtKB-SubCell"/>
</dbReference>
<dbReference type="SMART" id="SM00382">
    <property type="entry name" value="AAA"/>
    <property type="match status" value="1"/>
</dbReference>
<name>A0A061AT21_CYBFA</name>
<dbReference type="InterPro" id="IPR027417">
    <property type="entry name" value="P-loop_NTPase"/>
</dbReference>
<dbReference type="Gene3D" id="1.10.8.60">
    <property type="match status" value="1"/>
</dbReference>
<dbReference type="GO" id="GO:0016887">
    <property type="term" value="F:ATP hydrolysis activity"/>
    <property type="evidence" value="ECO:0007669"/>
    <property type="project" value="InterPro"/>
</dbReference>
<dbReference type="GO" id="GO:0005524">
    <property type="term" value="F:ATP binding"/>
    <property type="evidence" value="ECO:0007669"/>
    <property type="project" value="InterPro"/>
</dbReference>
<dbReference type="AlphaFoldDB" id="A0A061AT21"/>
<gene>
    <name evidence="6" type="ORF">CYFA0S_05e03862g</name>
</gene>
<dbReference type="CDD" id="cd00009">
    <property type="entry name" value="AAA"/>
    <property type="match status" value="1"/>
</dbReference>
<proteinExistence type="inferred from homology"/>
<feature type="region of interest" description="Disordered" evidence="4">
    <location>
        <begin position="21"/>
        <end position="41"/>
    </location>
</feature>
<dbReference type="PANTHER" id="PTHR46765">
    <property type="entry name" value="P-LOOP CONTAINING NUCLEOSIDE TRIPHOSPHATE HYDROLASES SUPERFAMILY PROTEIN"/>
    <property type="match status" value="1"/>
</dbReference>
<keyword evidence="2" id="KW-0539">Nucleus</keyword>
<dbReference type="InterPro" id="IPR003593">
    <property type="entry name" value="AAA+_ATPase"/>
</dbReference>
<sequence>MSKPILDFSLDSLKFQNTILATSKSGEPPSGPPTVPKLTSKPTLEIHNDNEKPVHLADGRKINIKKRSRATQKAQKAMKEIIQEQKENYGFNINELLGRLEVQKLKEQSQLDSTSSSGSYLKDVKSETLWAEKWRPQNFLDFVGNEAGNRKILRWVKKWDRVVFDKNFKPLTTADGKEESRFMDPFGRPERKVLLINGPPGLGKTTVSHVIAKQAGYEVMEINASDERAGQRVRDKIKNSLTTSTFSGKPVCLIADEVDGGAEFGFIKVLMDILKDDANTVRRFQHSESSKFFAQKGKNRPKFLLRPIICICNDPYVPALEKLRSQAEIVTFQQATEKALCDRLKHVCQAEKLRLTTAQLKEIILLTDFDIRSCLNLLQFGGGLNTSSDSRKKDFQMTWYGVVNEIFKRKAKLQKPAQFQELSQILNVNTTLDKIIQGCFQAYPDVHYQDIRMSKPALISDWLYFADIMSKTQFENNGDLSYYQGQVALQFFNQFSDLSNRQSIKIKSDWEWFEKQKMNNNVVNTIFNRLQPNLRTILSVRHLSSEVLPFVNTIITPERKNAFQVKDSDIVKIHNSIDVVRGFGLYLSRSKDDGYNEIYVTQPDFSTVTRFDPQTVKKQQMKQAVVFPLMLKEMATLKAKKRAFEEMTDDGATQVNNIETLKDQYKKINEIDGAEKKQKVNTKAWVKYHEGFSNAVRKPVKWGMLFE</sequence>
<evidence type="ECO:0000256" key="4">
    <source>
        <dbReference type="SAM" id="MobiDB-lite"/>
    </source>
</evidence>
<evidence type="ECO:0000313" key="6">
    <source>
        <dbReference type="EMBL" id="CDR40737.1"/>
    </source>
</evidence>
<dbReference type="Gene3D" id="3.40.50.300">
    <property type="entry name" value="P-loop containing nucleotide triphosphate hydrolases"/>
    <property type="match status" value="1"/>
</dbReference>
<dbReference type="PANTHER" id="PTHR46765:SF1">
    <property type="entry name" value="P-LOOP CONTAINING NUCLEOSIDE TRIPHOSPHATE HYDROLASES SUPERFAMILY PROTEIN"/>
    <property type="match status" value="1"/>
</dbReference>
<evidence type="ECO:0000256" key="2">
    <source>
        <dbReference type="ARBA" id="ARBA00023242"/>
    </source>
</evidence>
<dbReference type="PhylomeDB" id="A0A061AT21"/>
<reference evidence="6" key="1">
    <citation type="journal article" date="2014" name="Genome Announc.">
        <title>Genome sequence of the yeast Cyberlindnera fabianii (Hansenula fabianii).</title>
        <authorList>
            <person name="Freel K.C."/>
            <person name="Sarilar V."/>
            <person name="Neuveglise C."/>
            <person name="Devillers H."/>
            <person name="Friedrich A."/>
            <person name="Schacherer J."/>
        </authorList>
    </citation>
    <scope>NUCLEOTIDE SEQUENCE</scope>
    <source>
        <strain evidence="6">YJS4271</strain>
    </source>
</reference>
<evidence type="ECO:0000256" key="1">
    <source>
        <dbReference type="ARBA" id="ARBA00004123"/>
    </source>
</evidence>
<dbReference type="OrthoDB" id="2195431at2759"/>
<organism evidence="6">
    <name type="scientific">Cyberlindnera fabianii</name>
    <name type="common">Yeast</name>
    <name type="synonym">Hansenula fabianii</name>
    <dbReference type="NCBI Taxonomy" id="36022"/>
    <lineage>
        <taxon>Eukaryota</taxon>
        <taxon>Fungi</taxon>
        <taxon>Dikarya</taxon>
        <taxon>Ascomycota</taxon>
        <taxon>Saccharomycotina</taxon>
        <taxon>Saccharomycetes</taxon>
        <taxon>Phaffomycetales</taxon>
        <taxon>Phaffomycetaceae</taxon>
        <taxon>Cyberlindnera</taxon>
    </lineage>
</organism>
<evidence type="ECO:0000259" key="5">
    <source>
        <dbReference type="SMART" id="SM00382"/>
    </source>
</evidence>
<dbReference type="InterPro" id="IPR003959">
    <property type="entry name" value="ATPase_AAA_core"/>
</dbReference>
<dbReference type="EMBL" id="LK052890">
    <property type="protein sequence ID" value="CDR40737.1"/>
    <property type="molecule type" value="Genomic_DNA"/>
</dbReference>
<evidence type="ECO:0000256" key="3">
    <source>
        <dbReference type="ARBA" id="ARBA00043975"/>
    </source>
</evidence>
<feature type="domain" description="AAA+ ATPase" evidence="5">
    <location>
        <begin position="190"/>
        <end position="335"/>
    </location>
</feature>
<dbReference type="VEuPathDB" id="FungiDB:BON22_2105"/>
<dbReference type="Pfam" id="PF00004">
    <property type="entry name" value="AAA"/>
    <property type="match status" value="1"/>
</dbReference>